<evidence type="ECO:0000256" key="1">
    <source>
        <dbReference type="ARBA" id="ARBA00022630"/>
    </source>
</evidence>
<evidence type="ECO:0000313" key="6">
    <source>
        <dbReference type="EMBL" id="PVI06070.1"/>
    </source>
</evidence>
<keyword evidence="2" id="KW-0274">FAD</keyword>
<keyword evidence="7" id="KW-1185">Reference proteome</keyword>
<keyword evidence="4" id="KW-1133">Transmembrane helix</keyword>
<dbReference type="GO" id="GO:0071949">
    <property type="term" value="F:FAD binding"/>
    <property type="evidence" value="ECO:0007669"/>
    <property type="project" value="InterPro"/>
</dbReference>
<name>A0A2V1E9R0_9PLEO</name>
<evidence type="ECO:0000256" key="2">
    <source>
        <dbReference type="ARBA" id="ARBA00022827"/>
    </source>
</evidence>
<dbReference type="SUPFAM" id="SSF54373">
    <property type="entry name" value="FAD-linked reductases, C-terminal domain"/>
    <property type="match status" value="1"/>
</dbReference>
<dbReference type="GO" id="GO:0044550">
    <property type="term" value="P:secondary metabolite biosynthetic process"/>
    <property type="evidence" value="ECO:0007669"/>
    <property type="project" value="TreeGrafter"/>
</dbReference>
<dbReference type="AlphaFoldDB" id="A0A2V1E9R0"/>
<dbReference type="Gene3D" id="3.50.50.60">
    <property type="entry name" value="FAD/NAD(P)-binding domain"/>
    <property type="match status" value="1"/>
</dbReference>
<dbReference type="PANTHER" id="PTHR46720">
    <property type="entry name" value="HYDROXYLASE, PUTATIVE (AFU_ORTHOLOGUE AFUA_3G01460)-RELATED"/>
    <property type="match status" value="1"/>
</dbReference>
<dbReference type="EMBL" id="KZ805310">
    <property type="protein sequence ID" value="PVI06070.1"/>
    <property type="molecule type" value="Genomic_DNA"/>
</dbReference>
<dbReference type="Proteomes" id="UP000244855">
    <property type="component" value="Unassembled WGS sequence"/>
</dbReference>
<feature type="transmembrane region" description="Helical" evidence="4">
    <location>
        <begin position="20"/>
        <end position="37"/>
    </location>
</feature>
<protein>
    <submittedName>
        <fullName evidence="6">Mannitol 1-phosphate dehydrogenase</fullName>
    </submittedName>
</protein>
<dbReference type="STRING" id="97972.A0A2V1E9R0"/>
<dbReference type="InterPro" id="IPR036188">
    <property type="entry name" value="FAD/NAD-bd_sf"/>
</dbReference>
<dbReference type="OrthoDB" id="417877at2759"/>
<feature type="domain" description="FAD-binding" evidence="5">
    <location>
        <begin position="18"/>
        <end position="391"/>
    </location>
</feature>
<keyword evidence="1" id="KW-0285">Flavoprotein</keyword>
<reference evidence="6 7" key="1">
    <citation type="journal article" date="2018" name="Sci. Rep.">
        <title>Comparative genomics provides insights into the lifestyle and reveals functional heterogeneity of dark septate endophytic fungi.</title>
        <authorList>
            <person name="Knapp D.G."/>
            <person name="Nemeth J.B."/>
            <person name="Barry K."/>
            <person name="Hainaut M."/>
            <person name="Henrissat B."/>
            <person name="Johnson J."/>
            <person name="Kuo A."/>
            <person name="Lim J.H.P."/>
            <person name="Lipzen A."/>
            <person name="Nolan M."/>
            <person name="Ohm R.A."/>
            <person name="Tamas L."/>
            <person name="Grigoriev I.V."/>
            <person name="Spatafora J.W."/>
            <person name="Nagy L.G."/>
            <person name="Kovacs G.M."/>
        </authorList>
    </citation>
    <scope>NUCLEOTIDE SEQUENCE [LARGE SCALE GENOMIC DNA]</scope>
    <source>
        <strain evidence="6 7">DSE2036</strain>
    </source>
</reference>
<organism evidence="6 7">
    <name type="scientific">Periconia macrospinosa</name>
    <dbReference type="NCBI Taxonomy" id="97972"/>
    <lineage>
        <taxon>Eukaryota</taxon>
        <taxon>Fungi</taxon>
        <taxon>Dikarya</taxon>
        <taxon>Ascomycota</taxon>
        <taxon>Pezizomycotina</taxon>
        <taxon>Dothideomycetes</taxon>
        <taxon>Pleosporomycetidae</taxon>
        <taxon>Pleosporales</taxon>
        <taxon>Massarineae</taxon>
        <taxon>Periconiaceae</taxon>
        <taxon>Periconia</taxon>
    </lineage>
</organism>
<sequence length="441" mass="48951">MNGPGNTDATRRYVDENYPIAIVGGGLGGLALAVGLIKHGIKTHIYEAAPKFSELGAGVSFGPNAVRALGLIDEKLLQGYKKHATFDQDQIHGEGFAALRWGTDERREGGKRAGDFMAFVEDTQYAHVTKSIGVKTRSCIHRARLLEVLVSMIPEGTTSFNKQFEKVEENPDGTLELHFSDGSTSTARSVVGCDGIRSKVRRFVCGPNIEAKYQNEYALRAVVPKSEAESVLGPELTNNGQFYCGYNGYILTYPIDRGEFINMVALPKIVDEAWPSSTEWTVPATKDDFTRYFGNYYSPIIGLMQKHHLPQKWALFDLEHTKSYAKDRMCLLGDSAHATLPHVGGGAGMAMEDAYVLSSLIAQVQDSGNIERAFQAYDTVRRPRTQKLIQKSRGSGATLSLMMEGVGDDAILLKKRLEESYFHWLWYEDLEKQLEYAKTLV</sequence>
<evidence type="ECO:0000259" key="5">
    <source>
        <dbReference type="Pfam" id="PF01494"/>
    </source>
</evidence>
<keyword evidence="3" id="KW-0560">Oxidoreductase</keyword>
<dbReference type="InterPro" id="IPR002938">
    <property type="entry name" value="FAD-bd"/>
</dbReference>
<proteinExistence type="predicted"/>
<keyword evidence="4" id="KW-0472">Membrane</keyword>
<keyword evidence="4" id="KW-0812">Transmembrane</keyword>
<dbReference type="InterPro" id="IPR051104">
    <property type="entry name" value="FAD_monoxygenase"/>
</dbReference>
<dbReference type="GO" id="GO:0016491">
    <property type="term" value="F:oxidoreductase activity"/>
    <property type="evidence" value="ECO:0007669"/>
    <property type="project" value="UniProtKB-KW"/>
</dbReference>
<evidence type="ECO:0000313" key="7">
    <source>
        <dbReference type="Proteomes" id="UP000244855"/>
    </source>
</evidence>
<dbReference type="SUPFAM" id="SSF51905">
    <property type="entry name" value="FAD/NAD(P)-binding domain"/>
    <property type="match status" value="1"/>
</dbReference>
<gene>
    <name evidence="6" type="ORF">DM02DRAFT_553208</name>
</gene>
<evidence type="ECO:0000256" key="3">
    <source>
        <dbReference type="ARBA" id="ARBA00023002"/>
    </source>
</evidence>
<dbReference type="PANTHER" id="PTHR46720:SF3">
    <property type="entry name" value="FAD-BINDING DOMAIN-CONTAINING PROTEIN-RELATED"/>
    <property type="match status" value="1"/>
</dbReference>
<accession>A0A2V1E9R0</accession>
<dbReference type="Pfam" id="PF01494">
    <property type="entry name" value="FAD_binding_3"/>
    <property type="match status" value="1"/>
</dbReference>
<evidence type="ECO:0000256" key="4">
    <source>
        <dbReference type="SAM" id="Phobius"/>
    </source>
</evidence>
<dbReference type="PRINTS" id="PR00420">
    <property type="entry name" value="RNGMNOXGNASE"/>
</dbReference>